<reference evidence="6 7" key="1">
    <citation type="submission" date="2019-05" db="EMBL/GenBank/DDBJ databases">
        <title>Genome sequence of Klebsiella sp strain TOUT106.</title>
        <authorList>
            <person name="Rahi P."/>
            <person name="Chaudhari D."/>
        </authorList>
    </citation>
    <scope>NUCLEOTIDE SEQUENCE [LARGE SCALE GENOMIC DNA]</scope>
    <source>
        <strain evidence="6 7">TOUT106</strain>
    </source>
</reference>
<evidence type="ECO:0000313" key="6">
    <source>
        <dbReference type="EMBL" id="TLV05281.1"/>
    </source>
</evidence>
<keyword evidence="7" id="KW-1185">Reference proteome</keyword>
<accession>A0A5R9L8M5</accession>
<dbReference type="EMBL" id="VCHQ01000038">
    <property type="protein sequence ID" value="TLV05281.1"/>
    <property type="molecule type" value="Genomic_DNA"/>
</dbReference>
<comment type="caution">
    <text evidence="6">The sequence shown here is derived from an EMBL/GenBank/DDBJ whole genome shotgun (WGS) entry which is preliminary data.</text>
</comment>
<evidence type="ECO:0000256" key="4">
    <source>
        <dbReference type="ARBA" id="ARBA00023172"/>
    </source>
</evidence>
<protein>
    <submittedName>
        <fullName evidence="6">Site-specific integrase</fullName>
    </submittedName>
</protein>
<evidence type="ECO:0000256" key="3">
    <source>
        <dbReference type="ARBA" id="ARBA00023125"/>
    </source>
</evidence>
<dbReference type="InterPro" id="IPR050090">
    <property type="entry name" value="Tyrosine_recombinase_XerCD"/>
</dbReference>
<dbReference type="Pfam" id="PF00589">
    <property type="entry name" value="Phage_integrase"/>
    <property type="match status" value="1"/>
</dbReference>
<organism evidence="6 7">
    <name type="scientific">Klebsiella indica</name>
    <dbReference type="NCBI Taxonomy" id="2582917"/>
    <lineage>
        <taxon>Bacteria</taxon>
        <taxon>Pseudomonadati</taxon>
        <taxon>Pseudomonadota</taxon>
        <taxon>Gammaproteobacteria</taxon>
        <taxon>Enterobacterales</taxon>
        <taxon>Enterobacteriaceae</taxon>
        <taxon>Klebsiella/Raoultella group</taxon>
        <taxon>Klebsiella</taxon>
    </lineage>
</organism>
<dbReference type="RefSeq" id="WP_138363122.1">
    <property type="nucleotide sequence ID" value="NZ_VCHQ01000038.1"/>
</dbReference>
<keyword evidence="3" id="KW-0238">DNA-binding</keyword>
<evidence type="ECO:0000259" key="5">
    <source>
        <dbReference type="PROSITE" id="PS51898"/>
    </source>
</evidence>
<dbReference type="PANTHER" id="PTHR30349:SF41">
    <property type="entry name" value="INTEGRASE_RECOMBINASE PROTEIN MJ0367-RELATED"/>
    <property type="match status" value="1"/>
</dbReference>
<keyword evidence="2" id="KW-0229">DNA integration</keyword>
<dbReference type="InterPro" id="IPR013762">
    <property type="entry name" value="Integrase-like_cat_sf"/>
</dbReference>
<dbReference type="InterPro" id="IPR002104">
    <property type="entry name" value="Integrase_catalytic"/>
</dbReference>
<dbReference type="GO" id="GO:0003677">
    <property type="term" value="F:DNA binding"/>
    <property type="evidence" value="ECO:0007669"/>
    <property type="project" value="UniProtKB-KW"/>
</dbReference>
<feature type="domain" description="Tyr recombinase" evidence="5">
    <location>
        <begin position="169"/>
        <end position="392"/>
    </location>
</feature>
<dbReference type="SUPFAM" id="SSF56349">
    <property type="entry name" value="DNA breaking-rejoining enzymes"/>
    <property type="match status" value="1"/>
</dbReference>
<dbReference type="CDD" id="cd00397">
    <property type="entry name" value="DNA_BRE_C"/>
    <property type="match status" value="1"/>
</dbReference>
<evidence type="ECO:0000256" key="1">
    <source>
        <dbReference type="ARBA" id="ARBA00008857"/>
    </source>
</evidence>
<keyword evidence="4" id="KW-0233">DNA recombination</keyword>
<proteinExistence type="inferred from homology"/>
<dbReference type="GO" id="GO:0015074">
    <property type="term" value="P:DNA integration"/>
    <property type="evidence" value="ECO:0007669"/>
    <property type="project" value="UniProtKB-KW"/>
</dbReference>
<comment type="similarity">
    <text evidence="1">Belongs to the 'phage' integrase family.</text>
</comment>
<evidence type="ECO:0000256" key="2">
    <source>
        <dbReference type="ARBA" id="ARBA00022908"/>
    </source>
</evidence>
<dbReference type="AlphaFoldDB" id="A0A5R9L8M5"/>
<dbReference type="GO" id="GO:0006310">
    <property type="term" value="P:DNA recombination"/>
    <property type="evidence" value="ECO:0007669"/>
    <property type="project" value="UniProtKB-KW"/>
</dbReference>
<dbReference type="Gene3D" id="1.10.443.10">
    <property type="entry name" value="Intergrase catalytic core"/>
    <property type="match status" value="1"/>
</dbReference>
<dbReference type="PANTHER" id="PTHR30349">
    <property type="entry name" value="PHAGE INTEGRASE-RELATED"/>
    <property type="match status" value="1"/>
</dbReference>
<dbReference type="Proteomes" id="UP000307430">
    <property type="component" value="Unassembled WGS sequence"/>
</dbReference>
<dbReference type="InterPro" id="IPR011010">
    <property type="entry name" value="DNA_brk_join_enz"/>
</dbReference>
<name>A0A5R9L8M5_9ENTR</name>
<gene>
    <name evidence="6" type="ORF">FE839_23375</name>
</gene>
<sequence length="403" mass="47101">MKKYSVNSFVFESGERFCHVIDKISGEPLYYPNLYITTQVRNRSKSINTMEAIGGNLALLYRFFSLRGIDIRERIATLQFLDLNEIDDLADFVSKNFKDKRTTFLHEHSVVKEPTKYFRLTVIINYLEWLCEVHTIGTKSKDNQKIMDSFIDKLKNKRPSNENGYKNQIHEKTLSREQLDILFEIVRPGSELNPFADEVQSRNRLIILLLFSFGIRAGELLNLRIRDIDFSSGMIVIKRRPNDKFDPRVNQPLVKTCERMFSVGNTLMAELFNYIMQDRRHVNNSKGNDFLFITYKKGYSQGKPLSFSAYHKIINMISETSPELAELTGHKLRHTWNYEFSSLVDGMDETFSEEKEEQIRSYLMGWKTGSGTAQIYNRRHLVEEAHKTSLAMQNQLMEGYINE</sequence>
<evidence type="ECO:0000313" key="7">
    <source>
        <dbReference type="Proteomes" id="UP000307430"/>
    </source>
</evidence>
<dbReference type="PROSITE" id="PS51898">
    <property type="entry name" value="TYR_RECOMBINASE"/>
    <property type="match status" value="1"/>
</dbReference>